<reference evidence="1" key="1">
    <citation type="submission" date="2021-06" db="EMBL/GenBank/DDBJ databases">
        <authorList>
            <person name="Kallberg Y."/>
            <person name="Tangrot J."/>
            <person name="Rosling A."/>
        </authorList>
    </citation>
    <scope>NUCLEOTIDE SEQUENCE</scope>
    <source>
        <strain evidence="1">MA461A</strain>
    </source>
</reference>
<accession>A0ACA9MWQ4</accession>
<keyword evidence="2" id="KW-1185">Reference proteome</keyword>
<organism evidence="1 2">
    <name type="scientific">Racocetra persica</name>
    <dbReference type="NCBI Taxonomy" id="160502"/>
    <lineage>
        <taxon>Eukaryota</taxon>
        <taxon>Fungi</taxon>
        <taxon>Fungi incertae sedis</taxon>
        <taxon>Mucoromycota</taxon>
        <taxon>Glomeromycotina</taxon>
        <taxon>Glomeromycetes</taxon>
        <taxon>Diversisporales</taxon>
        <taxon>Gigasporaceae</taxon>
        <taxon>Racocetra</taxon>
    </lineage>
</organism>
<name>A0ACA9MWQ4_9GLOM</name>
<dbReference type="Proteomes" id="UP000789920">
    <property type="component" value="Unassembled WGS sequence"/>
</dbReference>
<protein>
    <submittedName>
        <fullName evidence="1">23576_t:CDS:1</fullName>
    </submittedName>
</protein>
<sequence>MSNSKAHSEFLSYIHNYSSHAKSDNNNYEGGKQRSPRSRCTTPEPIFDNERQVDRKQSHQLYSSKYLHPDQPSPHSSRNIRTSPEPSIKNEIRCCKCGQTGHFKSECPQSNNQSQPNNQFPQSQHQSQQLPSDQPQVQNFKKSMNRNYQDNYQDHSYSSWNKSKPLESSINNDILYYKYIHQSPQGSRYYQQSQQPYSIKYSQYDQLEQNYSRSTPRNHQNQSHSLKNKRAKSEQNINQSYQKSQPNQQFQQSQQPFFNNSKNKHTPPEPITKNNNQNHKREQNEHFKKNYQQVKDQSHQKPQQSQQTGPSPTLIINVVQSQKAPKQEQARDILHFRVIKKKSDLTNGKGFS</sequence>
<proteinExistence type="predicted"/>
<evidence type="ECO:0000313" key="2">
    <source>
        <dbReference type="Proteomes" id="UP000789920"/>
    </source>
</evidence>
<gene>
    <name evidence="1" type="ORF">RPERSI_LOCUS6545</name>
</gene>
<comment type="caution">
    <text evidence="1">The sequence shown here is derived from an EMBL/GenBank/DDBJ whole genome shotgun (WGS) entry which is preliminary data.</text>
</comment>
<evidence type="ECO:0000313" key="1">
    <source>
        <dbReference type="EMBL" id="CAG8616921.1"/>
    </source>
</evidence>
<dbReference type="EMBL" id="CAJVQC010010464">
    <property type="protein sequence ID" value="CAG8616921.1"/>
    <property type="molecule type" value="Genomic_DNA"/>
</dbReference>